<dbReference type="Gene3D" id="3.90.1570.10">
    <property type="entry name" value="tt1808, chain A"/>
    <property type="match status" value="1"/>
</dbReference>
<accession>A0ABQ6Q071</accession>
<dbReference type="PANTHER" id="PTHR36558:SF1">
    <property type="entry name" value="RESTRICTION ENDONUCLEASE DOMAIN-CONTAINING PROTEIN-RELATED"/>
    <property type="match status" value="1"/>
</dbReference>
<organism evidence="2 3">
    <name type="scientific">Algoriphagus taiwanensis</name>
    <dbReference type="NCBI Taxonomy" id="1445656"/>
    <lineage>
        <taxon>Bacteria</taxon>
        <taxon>Pseudomonadati</taxon>
        <taxon>Bacteroidota</taxon>
        <taxon>Cytophagia</taxon>
        <taxon>Cytophagales</taxon>
        <taxon>Cyclobacteriaceae</taxon>
        <taxon>Algoriphagus</taxon>
    </lineage>
</organism>
<feature type="domain" description="Putative restriction endonuclease" evidence="1">
    <location>
        <begin position="24"/>
        <end position="194"/>
    </location>
</feature>
<dbReference type="CDD" id="cd06260">
    <property type="entry name" value="DUF820-like"/>
    <property type="match status" value="1"/>
</dbReference>
<dbReference type="GO" id="GO:0004519">
    <property type="term" value="F:endonuclease activity"/>
    <property type="evidence" value="ECO:0007669"/>
    <property type="project" value="UniProtKB-KW"/>
</dbReference>
<dbReference type="EMBL" id="BTPE01000003">
    <property type="protein sequence ID" value="GMQ32905.1"/>
    <property type="molecule type" value="Genomic_DNA"/>
</dbReference>
<dbReference type="InterPro" id="IPR011335">
    <property type="entry name" value="Restrct_endonuc-II-like"/>
</dbReference>
<sequence>METNKPDTVKEPDAEFGLYSYADYLTWNFDEVVELIKGIRFKKAAAAPKRIHQKVSGELFLRLGTFLKGQKCQVYSGPFDVRFTDGPVEDRKIRSVVQPDICVICDPEKLDDRGCIGAPDLIVEILSPGNNKMELKNKFELYESYGVREYWIVNPESQNLMIYTLIDGKYVPSRLLTSGDIVDSTVIEGFSLDLDDFFKDIE</sequence>
<keyword evidence="2" id="KW-0540">Nuclease</keyword>
<keyword evidence="3" id="KW-1185">Reference proteome</keyword>
<evidence type="ECO:0000313" key="2">
    <source>
        <dbReference type="EMBL" id="GMQ32905.1"/>
    </source>
</evidence>
<dbReference type="InterPro" id="IPR012296">
    <property type="entry name" value="Nuclease_put_TT1808"/>
</dbReference>
<keyword evidence="2" id="KW-0378">Hydrolase</keyword>
<evidence type="ECO:0000259" key="1">
    <source>
        <dbReference type="Pfam" id="PF05685"/>
    </source>
</evidence>
<dbReference type="RefSeq" id="WP_338227701.1">
    <property type="nucleotide sequence ID" value="NZ_BTPE01000003.1"/>
</dbReference>
<name>A0ABQ6Q071_9BACT</name>
<dbReference type="InterPro" id="IPR008538">
    <property type="entry name" value="Uma2"/>
</dbReference>
<dbReference type="Pfam" id="PF05685">
    <property type="entry name" value="Uma2"/>
    <property type="match status" value="1"/>
</dbReference>
<gene>
    <name evidence="2" type="ORF">Ataiwa_11770</name>
</gene>
<reference evidence="2 3" key="1">
    <citation type="submission" date="2023-08" db="EMBL/GenBank/DDBJ databases">
        <title>Draft genome sequence of Algoriphagus taiwanensis.</title>
        <authorList>
            <person name="Takatani N."/>
            <person name="Hosokawa M."/>
            <person name="Sawabe T."/>
        </authorList>
    </citation>
    <scope>NUCLEOTIDE SEQUENCE [LARGE SCALE GENOMIC DNA]</scope>
    <source>
        <strain evidence="2 3">JCM 19755</strain>
    </source>
</reference>
<dbReference type="SUPFAM" id="SSF52980">
    <property type="entry name" value="Restriction endonuclease-like"/>
    <property type="match status" value="1"/>
</dbReference>
<dbReference type="Proteomes" id="UP001307705">
    <property type="component" value="Unassembled WGS sequence"/>
</dbReference>
<evidence type="ECO:0000313" key="3">
    <source>
        <dbReference type="Proteomes" id="UP001307705"/>
    </source>
</evidence>
<dbReference type="PANTHER" id="PTHR36558">
    <property type="entry name" value="GLR1098 PROTEIN"/>
    <property type="match status" value="1"/>
</dbReference>
<keyword evidence="2" id="KW-0255">Endonuclease</keyword>
<comment type="caution">
    <text evidence="2">The sequence shown here is derived from an EMBL/GenBank/DDBJ whole genome shotgun (WGS) entry which is preliminary data.</text>
</comment>
<protein>
    <submittedName>
        <fullName evidence="2">Uma2 family endonuclease</fullName>
    </submittedName>
</protein>
<proteinExistence type="predicted"/>